<dbReference type="InterPro" id="IPR039720">
    <property type="entry name" value="TMEM94"/>
</dbReference>
<dbReference type="AlphaFoldDB" id="A0A8E0S097"/>
<evidence type="ECO:0000313" key="2">
    <source>
        <dbReference type="EMBL" id="KAA0197753.1"/>
    </source>
</evidence>
<name>A0A8E0S097_9TREM</name>
<proteinExistence type="predicted"/>
<evidence type="ECO:0000313" key="3">
    <source>
        <dbReference type="Proteomes" id="UP000728185"/>
    </source>
</evidence>
<dbReference type="SUPFAM" id="SSF56784">
    <property type="entry name" value="HAD-like"/>
    <property type="match status" value="1"/>
</dbReference>
<dbReference type="InterPro" id="IPR023214">
    <property type="entry name" value="HAD_sf"/>
</dbReference>
<dbReference type="Gene3D" id="3.40.50.1000">
    <property type="entry name" value="HAD superfamily/HAD-like"/>
    <property type="match status" value="1"/>
</dbReference>
<evidence type="ECO:0000256" key="1">
    <source>
        <dbReference type="SAM" id="MobiDB-lite"/>
    </source>
</evidence>
<feature type="compositionally biased region" description="Basic and acidic residues" evidence="1">
    <location>
        <begin position="89"/>
        <end position="118"/>
    </location>
</feature>
<accession>A0A8E0S097</accession>
<feature type="region of interest" description="Disordered" evidence="1">
    <location>
        <begin position="87"/>
        <end position="143"/>
    </location>
</feature>
<reference evidence="2" key="1">
    <citation type="submission" date="2019-05" db="EMBL/GenBank/DDBJ databases">
        <title>Annotation for the trematode Fasciolopsis buski.</title>
        <authorList>
            <person name="Choi Y.-J."/>
        </authorList>
    </citation>
    <scope>NUCLEOTIDE SEQUENCE</scope>
    <source>
        <strain evidence="2">HT</strain>
        <tissue evidence="2">Whole worm</tissue>
    </source>
</reference>
<sequence>MFTFSSTSSAQTHAEGELLRLIENQIFLGLISMQQQVRPDVVEAIKQLEEACIRFVYFSRENELRSRVFAERLGLEYGWNCHISLANPSERRRSNPDHPAVSRDPPRTCRDYREDHPVVHSPVRRSRKSGLSSVGHPKSFVSY</sequence>
<comment type="caution">
    <text evidence="2">The sequence shown here is derived from an EMBL/GenBank/DDBJ whole genome shotgun (WGS) entry which is preliminary data.</text>
</comment>
<protein>
    <submittedName>
        <fullName evidence="2">Uncharacterized protein</fullName>
    </submittedName>
</protein>
<dbReference type="OrthoDB" id="5568754at2759"/>
<organism evidence="2 3">
    <name type="scientific">Fasciolopsis buskii</name>
    <dbReference type="NCBI Taxonomy" id="27845"/>
    <lineage>
        <taxon>Eukaryota</taxon>
        <taxon>Metazoa</taxon>
        <taxon>Spiralia</taxon>
        <taxon>Lophotrochozoa</taxon>
        <taxon>Platyhelminthes</taxon>
        <taxon>Trematoda</taxon>
        <taxon>Digenea</taxon>
        <taxon>Plagiorchiida</taxon>
        <taxon>Echinostomata</taxon>
        <taxon>Echinostomatoidea</taxon>
        <taxon>Fasciolidae</taxon>
        <taxon>Fasciolopsis</taxon>
    </lineage>
</organism>
<dbReference type="InterPro" id="IPR036412">
    <property type="entry name" value="HAD-like_sf"/>
</dbReference>
<gene>
    <name evidence="2" type="ORF">FBUS_09292</name>
</gene>
<dbReference type="PANTHER" id="PTHR13219:SF6">
    <property type="entry name" value="TRANSMEMBRANE PROTEIN 94"/>
    <property type="match status" value="1"/>
</dbReference>
<dbReference type="PANTHER" id="PTHR13219">
    <property type="entry name" value="TRANSMEMBRANE PROTEIN 94"/>
    <property type="match status" value="1"/>
</dbReference>
<dbReference type="Proteomes" id="UP000728185">
    <property type="component" value="Unassembled WGS sequence"/>
</dbReference>
<keyword evidence="3" id="KW-1185">Reference proteome</keyword>
<dbReference type="EMBL" id="LUCM01002161">
    <property type="protein sequence ID" value="KAA0197753.1"/>
    <property type="molecule type" value="Genomic_DNA"/>
</dbReference>